<feature type="transmembrane region" description="Helical" evidence="1">
    <location>
        <begin position="129"/>
        <end position="148"/>
    </location>
</feature>
<reference evidence="3" key="1">
    <citation type="submission" date="2017-12" db="EMBL/GenBank/DDBJ databases">
        <authorList>
            <person name="Yu X.-Y."/>
        </authorList>
    </citation>
    <scope>NUCLEOTIDE SEQUENCE [LARGE SCALE GENOMIC DNA]</scope>
    <source>
        <strain evidence="3">ZYSR67-Z</strain>
    </source>
</reference>
<evidence type="ECO:0000256" key="1">
    <source>
        <dbReference type="SAM" id="Phobius"/>
    </source>
</evidence>
<dbReference type="GO" id="GO:0005886">
    <property type="term" value="C:plasma membrane"/>
    <property type="evidence" value="ECO:0007669"/>
    <property type="project" value="TreeGrafter"/>
</dbReference>
<dbReference type="Proteomes" id="UP000242861">
    <property type="component" value="Unassembled WGS sequence"/>
</dbReference>
<dbReference type="EMBL" id="PIYS01000027">
    <property type="protein sequence ID" value="PKF70360.1"/>
    <property type="molecule type" value="Genomic_DNA"/>
</dbReference>
<dbReference type="PANTHER" id="PTHR34821">
    <property type="entry name" value="INNER MEMBRANE PROTEIN YDCZ"/>
    <property type="match status" value="1"/>
</dbReference>
<sequence length="151" mass="15564">MPVSTPSIWLLLLPLLAGALMPLQAGVNGQLASHLSSSLVAALLSFLVGTLALLAVVLLQRDLPALGQFKGLSWWHWTGGLMGAFFIATAAFSGPKIGALLFTAMILAGQLGAALLLDHFGWAGFREAPLSLGKLAGLGLVIAGVVLIQRG</sequence>
<feature type="transmembrane region" description="Helical" evidence="1">
    <location>
        <begin position="71"/>
        <end position="91"/>
    </location>
</feature>
<organism evidence="2 3">
    <name type="scientific">Pseudomonas fluvialis</name>
    <dbReference type="NCBI Taxonomy" id="1793966"/>
    <lineage>
        <taxon>Bacteria</taxon>
        <taxon>Pseudomonadati</taxon>
        <taxon>Pseudomonadota</taxon>
        <taxon>Gammaproteobacteria</taxon>
        <taxon>Pseudomonadales</taxon>
        <taxon>Pseudomonadaceae</taxon>
        <taxon>Pseudomonas</taxon>
    </lineage>
</organism>
<gene>
    <name evidence="2" type="ORF">CW360_13740</name>
</gene>
<dbReference type="AlphaFoldDB" id="A0A2I0CMJ4"/>
<dbReference type="PANTHER" id="PTHR34821:SF2">
    <property type="entry name" value="INNER MEMBRANE PROTEIN YDCZ"/>
    <property type="match status" value="1"/>
</dbReference>
<accession>A0A2I0CMJ4</accession>
<feature type="transmembrane region" description="Helical" evidence="1">
    <location>
        <begin position="39"/>
        <end position="59"/>
    </location>
</feature>
<comment type="caution">
    <text evidence="2">The sequence shown here is derived from an EMBL/GenBank/DDBJ whole genome shotgun (WGS) entry which is preliminary data.</text>
</comment>
<evidence type="ECO:0000313" key="2">
    <source>
        <dbReference type="EMBL" id="PKF70360.1"/>
    </source>
</evidence>
<name>A0A2I0CMJ4_9PSED</name>
<protein>
    <recommendedName>
        <fullName evidence="4">EamA-like transporter family protein</fullName>
    </recommendedName>
</protein>
<dbReference type="Pfam" id="PF04657">
    <property type="entry name" value="DMT_YdcZ"/>
    <property type="match status" value="1"/>
</dbReference>
<keyword evidence="1" id="KW-0812">Transmembrane</keyword>
<keyword evidence="1" id="KW-1133">Transmembrane helix</keyword>
<evidence type="ECO:0008006" key="4">
    <source>
        <dbReference type="Google" id="ProtNLM"/>
    </source>
</evidence>
<proteinExistence type="predicted"/>
<keyword evidence="1" id="KW-0472">Membrane</keyword>
<feature type="transmembrane region" description="Helical" evidence="1">
    <location>
        <begin position="97"/>
        <end position="117"/>
    </location>
</feature>
<evidence type="ECO:0000313" key="3">
    <source>
        <dbReference type="Proteomes" id="UP000242861"/>
    </source>
</evidence>
<dbReference type="InterPro" id="IPR006750">
    <property type="entry name" value="YdcZ"/>
</dbReference>